<dbReference type="RefSeq" id="XP_018982622.1">
    <property type="nucleotide sequence ID" value="XM_019133055.1"/>
</dbReference>
<sequence length="242" mass="27223">MGSSSSKPSRTLAKTVGEVARNTSKPIIRSQPNLLQPVKQPPQATAPATRSFDEPTNAKLQSSEDINSIKNAHIPEAPVDTRFNKSAMAMGMLSVQMAHLKINPDNPAYQMAVNRQRLLALAKEQADEDAPRTMVTANELGQIVEDLSEGVVPQEHLMKQYNVSAEIFTKLNPRFKLAQTDFRSMDESKDETEDSEWEGIGIDAAIDHEKHYLFKEDQQKWLEMKKKRLAAYNAVFNPELFR</sequence>
<evidence type="ECO:0000313" key="3">
    <source>
        <dbReference type="Proteomes" id="UP000094336"/>
    </source>
</evidence>
<dbReference type="Proteomes" id="UP000094336">
    <property type="component" value="Unassembled WGS sequence"/>
</dbReference>
<feature type="region of interest" description="Disordered" evidence="1">
    <location>
        <begin position="1"/>
        <end position="62"/>
    </location>
</feature>
<accession>A0A1E3QIM3</accession>
<organism evidence="2 3">
    <name type="scientific">Babjeviella inositovora NRRL Y-12698</name>
    <dbReference type="NCBI Taxonomy" id="984486"/>
    <lineage>
        <taxon>Eukaryota</taxon>
        <taxon>Fungi</taxon>
        <taxon>Dikarya</taxon>
        <taxon>Ascomycota</taxon>
        <taxon>Saccharomycotina</taxon>
        <taxon>Pichiomycetes</taxon>
        <taxon>Serinales incertae sedis</taxon>
        <taxon>Babjeviella</taxon>
    </lineage>
</organism>
<protein>
    <submittedName>
        <fullName evidence="2">Uncharacterized protein</fullName>
    </submittedName>
</protein>
<dbReference type="GeneID" id="30150908"/>
<name>A0A1E3QIM3_9ASCO</name>
<dbReference type="EMBL" id="KV454441">
    <property type="protein sequence ID" value="ODQ77294.1"/>
    <property type="molecule type" value="Genomic_DNA"/>
</dbReference>
<dbReference type="AlphaFoldDB" id="A0A1E3QIM3"/>
<evidence type="ECO:0000256" key="1">
    <source>
        <dbReference type="SAM" id="MobiDB-lite"/>
    </source>
</evidence>
<keyword evidence="3" id="KW-1185">Reference proteome</keyword>
<reference evidence="3" key="1">
    <citation type="submission" date="2016-05" db="EMBL/GenBank/DDBJ databases">
        <title>Comparative genomics of biotechnologically important yeasts.</title>
        <authorList>
            <consortium name="DOE Joint Genome Institute"/>
            <person name="Riley R."/>
            <person name="Haridas S."/>
            <person name="Wolfe K.H."/>
            <person name="Lopes M.R."/>
            <person name="Hittinger C.T."/>
            <person name="Goker M."/>
            <person name="Salamov A."/>
            <person name="Wisecaver J."/>
            <person name="Long T.M."/>
            <person name="Aerts A.L."/>
            <person name="Barry K."/>
            <person name="Choi C."/>
            <person name="Clum A."/>
            <person name="Coughlan A.Y."/>
            <person name="Deshpande S."/>
            <person name="Douglass A.P."/>
            <person name="Hanson S.J."/>
            <person name="Klenk H.-P."/>
            <person name="Labutti K."/>
            <person name="Lapidus A."/>
            <person name="Lindquist E."/>
            <person name="Lipzen A."/>
            <person name="Meier-Kolthoff J.P."/>
            <person name="Ohm R.A."/>
            <person name="Otillar R.P."/>
            <person name="Pangilinan J."/>
            <person name="Peng Y."/>
            <person name="Rokas A."/>
            <person name="Rosa C.A."/>
            <person name="Scheuner C."/>
            <person name="Sibirny A.A."/>
            <person name="Slot J.C."/>
            <person name="Stielow J.B."/>
            <person name="Sun H."/>
            <person name="Kurtzman C.P."/>
            <person name="Blackwell M."/>
            <person name="Grigoriev I.V."/>
            <person name="Jeffries T.W."/>
        </authorList>
    </citation>
    <scope>NUCLEOTIDE SEQUENCE [LARGE SCALE GENOMIC DNA]</scope>
    <source>
        <strain evidence="3">NRRL Y-12698</strain>
    </source>
</reference>
<evidence type="ECO:0000313" key="2">
    <source>
        <dbReference type="EMBL" id="ODQ77294.1"/>
    </source>
</evidence>
<proteinExistence type="predicted"/>
<gene>
    <name evidence="2" type="ORF">BABINDRAFT_99944</name>
</gene>
<feature type="compositionally biased region" description="Polar residues" evidence="1">
    <location>
        <begin position="21"/>
        <end position="34"/>
    </location>
</feature>